<proteinExistence type="predicted"/>
<dbReference type="PANTHER" id="PTHR19303:SF73">
    <property type="entry name" value="PROTEIN PDC2"/>
    <property type="match status" value="1"/>
</dbReference>
<reference evidence="6 7" key="1">
    <citation type="journal article" date="2021" name="Elife">
        <title>Chloroplast acquisition without the gene transfer in kleptoplastic sea slugs, Plakobranchus ocellatus.</title>
        <authorList>
            <person name="Maeda T."/>
            <person name="Takahashi S."/>
            <person name="Yoshida T."/>
            <person name="Shimamura S."/>
            <person name="Takaki Y."/>
            <person name="Nagai Y."/>
            <person name="Toyoda A."/>
            <person name="Suzuki Y."/>
            <person name="Arimoto A."/>
            <person name="Ishii H."/>
            <person name="Satoh N."/>
            <person name="Nishiyama T."/>
            <person name="Hasebe M."/>
            <person name="Maruyama T."/>
            <person name="Minagawa J."/>
            <person name="Obokata J."/>
            <person name="Shigenobu S."/>
        </authorList>
    </citation>
    <scope>NUCLEOTIDE SEQUENCE [LARGE SCALE GENOMIC DNA]</scope>
</reference>
<evidence type="ECO:0000313" key="7">
    <source>
        <dbReference type="Proteomes" id="UP000762676"/>
    </source>
</evidence>
<evidence type="ECO:0000256" key="3">
    <source>
        <dbReference type="ARBA" id="ARBA00023242"/>
    </source>
</evidence>
<dbReference type="Proteomes" id="UP000762676">
    <property type="component" value="Unassembled WGS sequence"/>
</dbReference>
<dbReference type="Pfam" id="PF03221">
    <property type="entry name" value="HTH_Tnp_Tc5"/>
    <property type="match status" value="1"/>
</dbReference>
<feature type="domain" description="HTH CENPB-type" evidence="5">
    <location>
        <begin position="91"/>
        <end position="164"/>
    </location>
</feature>
<dbReference type="InterPro" id="IPR050863">
    <property type="entry name" value="CenT-Element_Derived"/>
</dbReference>
<organism evidence="6 7">
    <name type="scientific">Elysia marginata</name>
    <dbReference type="NCBI Taxonomy" id="1093978"/>
    <lineage>
        <taxon>Eukaryota</taxon>
        <taxon>Metazoa</taxon>
        <taxon>Spiralia</taxon>
        <taxon>Lophotrochozoa</taxon>
        <taxon>Mollusca</taxon>
        <taxon>Gastropoda</taxon>
        <taxon>Heterobranchia</taxon>
        <taxon>Euthyneura</taxon>
        <taxon>Panpulmonata</taxon>
        <taxon>Sacoglossa</taxon>
        <taxon>Placobranchoidea</taxon>
        <taxon>Plakobranchidae</taxon>
        <taxon>Elysia</taxon>
    </lineage>
</organism>
<dbReference type="InterPro" id="IPR006600">
    <property type="entry name" value="HTH_CenpB_DNA-bd_dom"/>
</dbReference>
<dbReference type="EMBL" id="BMAT01001864">
    <property type="protein sequence ID" value="GFR94207.1"/>
    <property type="molecule type" value="Genomic_DNA"/>
</dbReference>
<comment type="caution">
    <text evidence="6">The sequence shown here is derived from an EMBL/GenBank/DDBJ whole genome shotgun (WGS) entry which is preliminary data.</text>
</comment>
<dbReference type="PROSITE" id="PS51253">
    <property type="entry name" value="HTH_CENPB"/>
    <property type="match status" value="1"/>
</dbReference>
<dbReference type="InterPro" id="IPR009057">
    <property type="entry name" value="Homeodomain-like_sf"/>
</dbReference>
<dbReference type="PANTHER" id="PTHR19303">
    <property type="entry name" value="TRANSPOSON"/>
    <property type="match status" value="1"/>
</dbReference>
<evidence type="ECO:0000256" key="4">
    <source>
        <dbReference type="SAM" id="MobiDB-lite"/>
    </source>
</evidence>
<accession>A0AAV4H7W2</accession>
<dbReference type="AlphaFoldDB" id="A0AAV4H7W2"/>
<dbReference type="SMART" id="SM00674">
    <property type="entry name" value="CENPB"/>
    <property type="match status" value="1"/>
</dbReference>
<dbReference type="InterPro" id="IPR004875">
    <property type="entry name" value="DDE_SF_endonuclease_dom"/>
</dbReference>
<keyword evidence="7" id="KW-1185">Reference proteome</keyword>
<evidence type="ECO:0000256" key="2">
    <source>
        <dbReference type="ARBA" id="ARBA00023125"/>
    </source>
</evidence>
<sequence length="545" mass="61536">MAENAVVPSTVEDCANDSAGAEDNSTPRTIRVTKRILTVGLKLKIINDIENGVERSVILKQYKLPQSTLSTIIANKEDIKKRVDDAGYSPQRRKFKKSKYHEIEEQLCKWCKAMSCRSEGESLTNAAIGKKALELASQLGMSDFNANASWIGRFRLRWGLQKTPAAKLAKVKPRTPANPDLIEHWTLTVVPEILSKYDPNDIFIAHETGLFFRCLPESMLPLNGERCLTGRLPKDRLTVMLICNMTGTEKLPLLVVGRYARPKSLKYVQTLPTEYVSNKKVWMLPMFFEEWVKKFDNLMEDSSRRVALFVTPCDSHTHVENLNSVSLVFLPPDINIQPAHQGIIQTLKQNYRRIVLEKYLDRIEQIGPFSKLPISVMDALLWLREAWGAVTPECISNGFKQAGISLPGEETLGCDMNVMDQNTSSDDFYTVFEKLGNFIAMDHLITAESYLHVDSHLVTMGAVTGCEMMVAKRDMRRDVMDDEAEDQDEAPETAPSILEARQSLATLLKFFEHVKGGQESFSLISEMEQFVHKLTTFLAINGHVD</sequence>
<keyword evidence="2" id="KW-0238">DNA-binding</keyword>
<evidence type="ECO:0000259" key="5">
    <source>
        <dbReference type="PROSITE" id="PS51253"/>
    </source>
</evidence>
<evidence type="ECO:0000313" key="6">
    <source>
        <dbReference type="EMBL" id="GFR94207.1"/>
    </source>
</evidence>
<dbReference type="InterPro" id="IPR007889">
    <property type="entry name" value="HTH_Psq"/>
</dbReference>
<dbReference type="Gene3D" id="1.10.10.60">
    <property type="entry name" value="Homeodomain-like"/>
    <property type="match status" value="2"/>
</dbReference>
<keyword evidence="3" id="KW-0539">Nucleus</keyword>
<dbReference type="GO" id="GO:0003677">
    <property type="term" value="F:DNA binding"/>
    <property type="evidence" value="ECO:0007669"/>
    <property type="project" value="UniProtKB-KW"/>
</dbReference>
<protein>
    <submittedName>
        <fullName evidence="6">Tigger transposable element-derived protein 4</fullName>
    </submittedName>
</protein>
<dbReference type="Pfam" id="PF03184">
    <property type="entry name" value="DDE_1"/>
    <property type="match status" value="1"/>
</dbReference>
<dbReference type="GO" id="GO:0005634">
    <property type="term" value="C:nucleus"/>
    <property type="evidence" value="ECO:0007669"/>
    <property type="project" value="UniProtKB-SubCell"/>
</dbReference>
<dbReference type="Pfam" id="PF04218">
    <property type="entry name" value="CENP-B_N"/>
    <property type="match status" value="1"/>
</dbReference>
<evidence type="ECO:0000256" key="1">
    <source>
        <dbReference type="ARBA" id="ARBA00004123"/>
    </source>
</evidence>
<name>A0AAV4H7W2_9GAST</name>
<feature type="region of interest" description="Disordered" evidence="4">
    <location>
        <begin position="1"/>
        <end position="26"/>
    </location>
</feature>
<gene>
    <name evidence="6" type="ORF">ElyMa_000912700</name>
</gene>
<comment type="subcellular location">
    <subcellularLocation>
        <location evidence="1">Nucleus</location>
    </subcellularLocation>
</comment>
<dbReference type="SUPFAM" id="SSF46689">
    <property type="entry name" value="Homeodomain-like"/>
    <property type="match status" value="2"/>
</dbReference>